<comment type="caution">
    <text evidence="1">The sequence shown here is derived from an EMBL/GenBank/DDBJ whole genome shotgun (WGS) entry which is preliminary data.</text>
</comment>
<reference evidence="2" key="1">
    <citation type="submission" date="2018-09" db="EMBL/GenBank/DDBJ databases">
        <authorList>
            <person name="Livingstone P.G."/>
            <person name="Whitworth D.E."/>
        </authorList>
    </citation>
    <scope>NUCLEOTIDE SEQUENCE [LARGE SCALE GENOMIC DNA]</scope>
    <source>
        <strain evidence="2">CA051B</strain>
    </source>
</reference>
<evidence type="ECO:0000313" key="1">
    <source>
        <dbReference type="EMBL" id="RKH56860.1"/>
    </source>
</evidence>
<sequence length="90" mass="9876">MTTIRIPTPMRTLTRNQAEVQASGATVGEVLKDLDARYPGMGARLFDERGAVRRYVNIFLNDEDVRALKSLETPVTDADRITLIPAMAGG</sequence>
<name>A0A3A8PNR9_9BACT</name>
<dbReference type="Proteomes" id="UP000272888">
    <property type="component" value="Unassembled WGS sequence"/>
</dbReference>
<dbReference type="PANTHER" id="PTHR38031:SF1">
    <property type="entry name" value="SULFUR CARRIER PROTEIN CYSO"/>
    <property type="match status" value="1"/>
</dbReference>
<gene>
    <name evidence="1" type="ORF">D7V93_19435</name>
</gene>
<organism evidence="1 2">
    <name type="scientific">Corallococcus llansteffanensis</name>
    <dbReference type="NCBI Taxonomy" id="2316731"/>
    <lineage>
        <taxon>Bacteria</taxon>
        <taxon>Pseudomonadati</taxon>
        <taxon>Myxococcota</taxon>
        <taxon>Myxococcia</taxon>
        <taxon>Myxococcales</taxon>
        <taxon>Cystobacterineae</taxon>
        <taxon>Myxococcaceae</taxon>
        <taxon>Corallococcus</taxon>
    </lineage>
</organism>
<dbReference type="RefSeq" id="WP_120644838.1">
    <property type="nucleotide sequence ID" value="NZ_RAWB01000196.1"/>
</dbReference>
<dbReference type="InterPro" id="IPR012675">
    <property type="entry name" value="Beta-grasp_dom_sf"/>
</dbReference>
<keyword evidence="2" id="KW-1185">Reference proteome</keyword>
<evidence type="ECO:0000313" key="2">
    <source>
        <dbReference type="Proteomes" id="UP000272888"/>
    </source>
</evidence>
<dbReference type="AlphaFoldDB" id="A0A3A8PNR9"/>
<dbReference type="PANTHER" id="PTHR38031">
    <property type="entry name" value="SULFUR CARRIER PROTEIN SLR0821-RELATED"/>
    <property type="match status" value="1"/>
</dbReference>
<accession>A0A3A8PNR9</accession>
<dbReference type="Pfam" id="PF02597">
    <property type="entry name" value="ThiS"/>
    <property type="match status" value="1"/>
</dbReference>
<protein>
    <submittedName>
        <fullName evidence="1">MoaD/ThiS family protein</fullName>
    </submittedName>
</protein>
<proteinExistence type="predicted"/>
<dbReference type="InterPro" id="IPR052045">
    <property type="entry name" value="Sulfur_Carrier/Prot_Modifier"/>
</dbReference>
<dbReference type="Gene3D" id="3.10.20.30">
    <property type="match status" value="1"/>
</dbReference>
<dbReference type="InterPro" id="IPR003749">
    <property type="entry name" value="ThiS/MoaD-like"/>
</dbReference>
<dbReference type="SUPFAM" id="SSF54285">
    <property type="entry name" value="MoaD/ThiS"/>
    <property type="match status" value="1"/>
</dbReference>
<dbReference type="InterPro" id="IPR016155">
    <property type="entry name" value="Mopterin_synth/thiamin_S_b"/>
</dbReference>
<dbReference type="EMBL" id="RAWB01000196">
    <property type="protein sequence ID" value="RKH56860.1"/>
    <property type="molecule type" value="Genomic_DNA"/>
</dbReference>